<accession>A0AAE1PM99</accession>
<protein>
    <recommendedName>
        <fullName evidence="5">Pteridine reductase</fullName>
    </recommendedName>
</protein>
<dbReference type="AlphaFoldDB" id="A0AAE1PM99"/>
<dbReference type="GO" id="GO:0016491">
    <property type="term" value="F:oxidoreductase activity"/>
    <property type="evidence" value="ECO:0007669"/>
    <property type="project" value="UniProtKB-KW"/>
</dbReference>
<dbReference type="EMBL" id="JAWZYT010001573">
    <property type="protein sequence ID" value="KAK4310978.1"/>
    <property type="molecule type" value="Genomic_DNA"/>
</dbReference>
<keyword evidence="4" id="KW-1185">Reference proteome</keyword>
<dbReference type="InterPro" id="IPR002347">
    <property type="entry name" value="SDR_fam"/>
</dbReference>
<comment type="caution">
    <text evidence="3">The sequence shown here is derived from an EMBL/GenBank/DDBJ whole genome shotgun (WGS) entry which is preliminary data.</text>
</comment>
<dbReference type="NCBIfam" id="NF006598">
    <property type="entry name" value="PRK09135.1"/>
    <property type="match status" value="1"/>
</dbReference>
<dbReference type="PROSITE" id="PS00061">
    <property type="entry name" value="ADH_SHORT"/>
    <property type="match status" value="1"/>
</dbReference>
<dbReference type="PANTHER" id="PTHR43639">
    <property type="entry name" value="OXIDOREDUCTASE, SHORT-CHAIN DEHYDROGENASE/REDUCTASE FAMILY (AFU_ORTHOLOGUE AFUA_5G02870)"/>
    <property type="match status" value="1"/>
</dbReference>
<dbReference type="Gene3D" id="3.40.50.720">
    <property type="entry name" value="NAD(P)-binding Rossmann-like Domain"/>
    <property type="match status" value="1"/>
</dbReference>
<reference evidence="3" key="1">
    <citation type="submission" date="2023-11" db="EMBL/GenBank/DDBJ databases">
        <title>Genome assemblies of two species of porcelain crab, Petrolisthes cinctipes and Petrolisthes manimaculis (Anomura: Porcellanidae).</title>
        <authorList>
            <person name="Angst P."/>
        </authorList>
    </citation>
    <scope>NUCLEOTIDE SEQUENCE</scope>
    <source>
        <strain evidence="3">PB745_02</strain>
        <tissue evidence="3">Gill</tissue>
    </source>
</reference>
<comment type="similarity">
    <text evidence="1">Belongs to the short-chain dehydrogenases/reductases (SDR) family.</text>
</comment>
<dbReference type="FunFam" id="3.40.50.720:FF:000084">
    <property type="entry name" value="Short-chain dehydrogenase reductase"/>
    <property type="match status" value="1"/>
</dbReference>
<dbReference type="SUPFAM" id="SSF51735">
    <property type="entry name" value="NAD(P)-binding Rossmann-fold domains"/>
    <property type="match status" value="1"/>
</dbReference>
<dbReference type="PRINTS" id="PR00081">
    <property type="entry name" value="GDHRDH"/>
</dbReference>
<evidence type="ECO:0008006" key="5">
    <source>
        <dbReference type="Google" id="ProtNLM"/>
    </source>
</evidence>
<gene>
    <name evidence="3" type="ORF">Pmani_017493</name>
</gene>
<dbReference type="PRINTS" id="PR00080">
    <property type="entry name" value="SDRFAMILY"/>
</dbReference>
<sequence length="263" mass="28359">MTDGQNKKCTQSGMGNWGEGRVALVTGGARRVGRCISTSLHHHGYNLVLHCNSSLSQAQEFATQLNTTRKDSVTVIQADLSTDVKETTARVVAEAVKRCGQLDLLVNNAAVYYSTPIATTSSDQWDHIMNTNAKAPYFLIQAAAPHLKKTKGVVVNVADIIGERPQQSFNVYSISKAAVIMVTKSLALELAPEVRVNYVSPGAAIWPEDMPEEPRQKWLSRTALGRVGTGEEVSDAVVFLASPSANYMTGNGINVCGGRNIQL</sequence>
<name>A0AAE1PM99_9EUCA</name>
<keyword evidence="2" id="KW-0560">Oxidoreductase</keyword>
<proteinExistence type="inferred from homology"/>
<evidence type="ECO:0000256" key="2">
    <source>
        <dbReference type="ARBA" id="ARBA00023002"/>
    </source>
</evidence>
<dbReference type="Proteomes" id="UP001292094">
    <property type="component" value="Unassembled WGS sequence"/>
</dbReference>
<evidence type="ECO:0000256" key="1">
    <source>
        <dbReference type="ARBA" id="ARBA00006484"/>
    </source>
</evidence>
<dbReference type="PANTHER" id="PTHR43639:SF1">
    <property type="entry name" value="SHORT-CHAIN DEHYDROGENASE_REDUCTASE FAMILY PROTEIN"/>
    <property type="match status" value="1"/>
</dbReference>
<organism evidence="3 4">
    <name type="scientific">Petrolisthes manimaculis</name>
    <dbReference type="NCBI Taxonomy" id="1843537"/>
    <lineage>
        <taxon>Eukaryota</taxon>
        <taxon>Metazoa</taxon>
        <taxon>Ecdysozoa</taxon>
        <taxon>Arthropoda</taxon>
        <taxon>Crustacea</taxon>
        <taxon>Multicrustacea</taxon>
        <taxon>Malacostraca</taxon>
        <taxon>Eumalacostraca</taxon>
        <taxon>Eucarida</taxon>
        <taxon>Decapoda</taxon>
        <taxon>Pleocyemata</taxon>
        <taxon>Anomura</taxon>
        <taxon>Galatheoidea</taxon>
        <taxon>Porcellanidae</taxon>
        <taxon>Petrolisthes</taxon>
    </lineage>
</organism>
<evidence type="ECO:0000313" key="3">
    <source>
        <dbReference type="EMBL" id="KAK4310978.1"/>
    </source>
</evidence>
<evidence type="ECO:0000313" key="4">
    <source>
        <dbReference type="Proteomes" id="UP001292094"/>
    </source>
</evidence>
<dbReference type="InterPro" id="IPR036291">
    <property type="entry name" value="NAD(P)-bd_dom_sf"/>
</dbReference>
<dbReference type="Pfam" id="PF13561">
    <property type="entry name" value="adh_short_C2"/>
    <property type="match status" value="1"/>
</dbReference>
<dbReference type="InterPro" id="IPR020904">
    <property type="entry name" value="Sc_DH/Rdtase_CS"/>
</dbReference>